<dbReference type="STRING" id="205920.ECH_0775"/>
<gene>
    <name evidence="1" type="ordered locus">ECH_0775</name>
</gene>
<evidence type="ECO:0000313" key="1">
    <source>
        <dbReference type="EMBL" id="ABD45048.1"/>
    </source>
</evidence>
<evidence type="ECO:0000313" key="2">
    <source>
        <dbReference type="Proteomes" id="UP000008320"/>
    </source>
</evidence>
<dbReference type="Proteomes" id="UP000008320">
    <property type="component" value="Chromosome"/>
</dbReference>
<protein>
    <submittedName>
        <fullName evidence="1">Uncharacterized protein</fullName>
    </submittedName>
</protein>
<sequence>MFCFSYVIVLNCDRNFVYDLFVKLDACFSS</sequence>
<dbReference type="EMBL" id="CP000236">
    <property type="protein sequence ID" value="ABD45048.1"/>
    <property type="molecule type" value="Genomic_DNA"/>
</dbReference>
<dbReference type="AlphaFoldDB" id="Q2GG60"/>
<proteinExistence type="predicted"/>
<organism evidence="1 2">
    <name type="scientific">Ehrlichia chaffeensis (strain ATCC CRL-10679 / Arkansas)</name>
    <dbReference type="NCBI Taxonomy" id="205920"/>
    <lineage>
        <taxon>Bacteria</taxon>
        <taxon>Pseudomonadati</taxon>
        <taxon>Pseudomonadota</taxon>
        <taxon>Alphaproteobacteria</taxon>
        <taxon>Rickettsiales</taxon>
        <taxon>Anaplasmataceae</taxon>
        <taxon>Ehrlichia</taxon>
    </lineage>
</organism>
<dbReference type="HOGENOM" id="CLU_3403286_0_0_5"/>
<dbReference type="KEGG" id="ech:ECH_0775"/>
<accession>Q2GG60</accession>
<keyword evidence="2" id="KW-1185">Reference proteome</keyword>
<reference evidence="1 2" key="1">
    <citation type="journal article" date="2006" name="PLoS Genet.">
        <title>Comparative genomics of emerging human ehrlichiosis agents.</title>
        <authorList>
            <person name="Dunning Hotopp J.C."/>
            <person name="Lin M."/>
            <person name="Madupu R."/>
            <person name="Crabtree J."/>
            <person name="Angiuoli S.V."/>
            <person name="Eisen J.A."/>
            <person name="Seshadri R."/>
            <person name="Ren Q."/>
            <person name="Wu M."/>
            <person name="Utterback T.R."/>
            <person name="Smith S."/>
            <person name="Lewis M."/>
            <person name="Khouri H."/>
            <person name="Zhang C."/>
            <person name="Niu H."/>
            <person name="Lin Q."/>
            <person name="Ohashi N."/>
            <person name="Zhi N."/>
            <person name="Nelson W."/>
            <person name="Brinkac L.M."/>
            <person name="Dodson R.J."/>
            <person name="Rosovitz M.J."/>
            <person name="Sundaram J."/>
            <person name="Daugherty S.C."/>
            <person name="Davidsen T."/>
            <person name="Durkin A.S."/>
            <person name="Gwinn M."/>
            <person name="Haft D.H."/>
            <person name="Selengut J.D."/>
            <person name="Sullivan S.A."/>
            <person name="Zafar N."/>
            <person name="Zhou L."/>
            <person name="Benahmed F."/>
            <person name="Forberger H."/>
            <person name="Halpin R."/>
            <person name="Mulligan S."/>
            <person name="Robinson J."/>
            <person name="White O."/>
            <person name="Rikihisa Y."/>
            <person name="Tettelin H."/>
        </authorList>
    </citation>
    <scope>NUCLEOTIDE SEQUENCE [LARGE SCALE GENOMIC DNA]</scope>
    <source>
        <strain evidence="2">ATCC CRL-10679 / Arkansas</strain>
    </source>
</reference>
<name>Q2GG60_EHRCR</name>